<reference evidence="1 2" key="1">
    <citation type="journal article" date="2005" name="Nature">
        <title>The genome sequence of the rice blast fungus Magnaporthe grisea.</title>
        <authorList>
            <person name="Dean R.A."/>
            <person name="Talbot N.J."/>
            <person name="Ebbole D.J."/>
            <person name="Farman M.L."/>
            <person name="Mitchell T.K."/>
            <person name="Orbach M.J."/>
            <person name="Thon M."/>
            <person name="Kulkarni R."/>
            <person name="Xu J.R."/>
            <person name="Pan H."/>
            <person name="Read N.D."/>
            <person name="Lee Y.H."/>
            <person name="Carbone I."/>
            <person name="Brown D."/>
            <person name="Oh Y.Y."/>
            <person name="Donofrio N."/>
            <person name="Jeong J.S."/>
            <person name="Soanes D.M."/>
            <person name="Djonovic S."/>
            <person name="Kolomiets E."/>
            <person name="Rehmeyer C."/>
            <person name="Li W."/>
            <person name="Harding M."/>
            <person name="Kim S."/>
            <person name="Lebrun M.H."/>
            <person name="Bohnert H."/>
            <person name="Coughlan S."/>
            <person name="Butler J."/>
            <person name="Calvo S."/>
            <person name="Ma L.J."/>
            <person name="Nicol R."/>
            <person name="Purcell S."/>
            <person name="Nusbaum C."/>
            <person name="Galagan J.E."/>
            <person name="Birren B.W."/>
        </authorList>
    </citation>
    <scope>NUCLEOTIDE SEQUENCE [LARGE SCALE GENOMIC DNA]</scope>
    <source>
        <strain evidence="2">70-15 / ATCC MYA-4617 / FGSC 8958</strain>
    </source>
</reference>
<dbReference type="HOGENOM" id="CLU_2306670_0_0_1"/>
<proteinExistence type="predicted"/>
<dbReference type="VEuPathDB" id="FungiDB:MGG_17621"/>
<dbReference type="GeneID" id="12985909"/>
<dbReference type="Proteomes" id="UP000009058">
    <property type="component" value="Chromosome 6"/>
</dbReference>
<reference key="2">
    <citation type="submission" date="2011-05" db="EMBL/GenBank/DDBJ databases">
        <title>The Genome Sequence of Magnaporthe oryzae 70-15.</title>
        <authorList>
            <consortium name="The Broad Institute Genome Sequencing Platform"/>
            <person name="Ma L.-J."/>
            <person name="Dead R."/>
            <person name="Young S.K."/>
            <person name="Zeng Q."/>
            <person name="Gargeya S."/>
            <person name="Fitzgerald M."/>
            <person name="Haas B."/>
            <person name="Abouelleil A."/>
            <person name="Alvarado L."/>
            <person name="Arachchi H.M."/>
            <person name="Berlin A."/>
            <person name="Brown A."/>
            <person name="Chapman S.B."/>
            <person name="Chen Z."/>
            <person name="Dunbar C."/>
            <person name="Freedman E."/>
            <person name="Gearin G."/>
            <person name="Gellesch M."/>
            <person name="Goldberg J."/>
            <person name="Griggs A."/>
            <person name="Gujja S."/>
            <person name="Heiman D."/>
            <person name="Howarth C."/>
            <person name="Larson L."/>
            <person name="Lui A."/>
            <person name="MacDonald P.J.P."/>
            <person name="Mehta T."/>
            <person name="Montmayeur A."/>
            <person name="Murphy C."/>
            <person name="Neiman D."/>
            <person name="Pearson M."/>
            <person name="Priest M."/>
            <person name="Roberts A."/>
            <person name="Saif S."/>
            <person name="Shea T."/>
            <person name="Shenoy N."/>
            <person name="Sisk P."/>
            <person name="Stolte C."/>
            <person name="Sykes S."/>
            <person name="Yandava C."/>
            <person name="Wortman J."/>
            <person name="Nusbaum C."/>
            <person name="Birren B."/>
        </authorList>
    </citation>
    <scope>NUCLEOTIDE SEQUENCE</scope>
    <source>
        <strain>70-15</strain>
    </source>
</reference>
<protein>
    <submittedName>
        <fullName evidence="1">Uncharacterized protein</fullName>
    </submittedName>
</protein>
<name>G4NGA0_PYRO7</name>
<sequence>MFYYTTRNMNASLSNEHYLTDIQLLSGIVQVAKRRPSLIKASGVSVCMLRQETTARRKSRASSWARYREALGQLDVEAWQAALDPGKASVDKNVYLLKDM</sequence>
<dbReference type="EMBL" id="CM001236">
    <property type="protein sequence ID" value="EHA47057.1"/>
    <property type="molecule type" value="Genomic_DNA"/>
</dbReference>
<evidence type="ECO:0000313" key="1">
    <source>
        <dbReference type="EMBL" id="EHA47057.1"/>
    </source>
</evidence>
<accession>G4NGA0</accession>
<dbReference type="KEGG" id="mgr:MGG_17621"/>
<dbReference type="RefSeq" id="XP_003719424.1">
    <property type="nucleotide sequence ID" value="XM_003719376.1"/>
</dbReference>
<dbReference type="InParanoid" id="G4NGA0"/>
<evidence type="ECO:0000313" key="2">
    <source>
        <dbReference type="Proteomes" id="UP000009058"/>
    </source>
</evidence>
<gene>
    <name evidence="1" type="ORF">MGG_17621</name>
</gene>
<organism evidence="1 2">
    <name type="scientific">Pyricularia oryzae (strain 70-15 / ATCC MYA-4617 / FGSC 8958)</name>
    <name type="common">Rice blast fungus</name>
    <name type="synonym">Magnaporthe oryzae</name>
    <dbReference type="NCBI Taxonomy" id="242507"/>
    <lineage>
        <taxon>Eukaryota</taxon>
        <taxon>Fungi</taxon>
        <taxon>Dikarya</taxon>
        <taxon>Ascomycota</taxon>
        <taxon>Pezizomycotina</taxon>
        <taxon>Sordariomycetes</taxon>
        <taxon>Sordariomycetidae</taxon>
        <taxon>Magnaporthales</taxon>
        <taxon>Pyriculariaceae</taxon>
        <taxon>Pyricularia</taxon>
    </lineage>
</organism>
<dbReference type="AlphaFoldDB" id="G4NGA0"/>
<keyword evidence="2" id="KW-1185">Reference proteome</keyword>